<dbReference type="InterPro" id="IPR054722">
    <property type="entry name" value="PolX-like_BBD"/>
</dbReference>
<protein>
    <recommendedName>
        <fullName evidence="1">Retrovirus-related Pol polyprotein from transposon TNT 1-94-like beta-barrel domain-containing protein</fullName>
    </recommendedName>
</protein>
<evidence type="ECO:0000313" key="2">
    <source>
        <dbReference type="EMBL" id="KAJ0217333.1"/>
    </source>
</evidence>
<keyword evidence="3" id="KW-1185">Reference proteome</keyword>
<sequence length="158" mass="17622">MRQQPSVNFVDYCSQVSSSWVTDTGSNNHVAVDLSSFDHSETYNGHDTLHVGNGKGLPILHISSSHLYSPHKTFHLSQMLHVPEIKQNLLSVQKFCDDNNDEITQTTLLTSPSSGGLYSFHLPQFQPTSFEVAFFATRDSSITWHQCLGHPHSCCCSQ</sequence>
<dbReference type="EMBL" id="NBSK02000003">
    <property type="protein sequence ID" value="KAJ0217333.1"/>
    <property type="molecule type" value="Genomic_DNA"/>
</dbReference>
<accession>A0A9R1W4N9</accession>
<dbReference type="Pfam" id="PF22936">
    <property type="entry name" value="Pol_BBD"/>
    <property type="match status" value="1"/>
</dbReference>
<dbReference type="Proteomes" id="UP000235145">
    <property type="component" value="Unassembled WGS sequence"/>
</dbReference>
<comment type="caution">
    <text evidence="2">The sequence shown here is derived from an EMBL/GenBank/DDBJ whole genome shotgun (WGS) entry which is preliminary data.</text>
</comment>
<reference evidence="2 3" key="1">
    <citation type="journal article" date="2017" name="Nat. Commun.">
        <title>Genome assembly with in vitro proximity ligation data and whole-genome triplication in lettuce.</title>
        <authorList>
            <person name="Reyes-Chin-Wo S."/>
            <person name="Wang Z."/>
            <person name="Yang X."/>
            <person name="Kozik A."/>
            <person name="Arikit S."/>
            <person name="Song C."/>
            <person name="Xia L."/>
            <person name="Froenicke L."/>
            <person name="Lavelle D.O."/>
            <person name="Truco M.J."/>
            <person name="Xia R."/>
            <person name="Zhu S."/>
            <person name="Xu C."/>
            <person name="Xu H."/>
            <person name="Xu X."/>
            <person name="Cox K."/>
            <person name="Korf I."/>
            <person name="Meyers B.C."/>
            <person name="Michelmore R.W."/>
        </authorList>
    </citation>
    <scope>NUCLEOTIDE SEQUENCE [LARGE SCALE GENOMIC DNA]</scope>
    <source>
        <strain evidence="3">cv. Salinas</strain>
        <tissue evidence="2">Seedlings</tissue>
    </source>
</reference>
<dbReference type="AlphaFoldDB" id="A0A9R1W4N9"/>
<feature type="domain" description="Retrovirus-related Pol polyprotein from transposon TNT 1-94-like beta-barrel" evidence="1">
    <location>
        <begin position="20"/>
        <end position="97"/>
    </location>
</feature>
<evidence type="ECO:0000313" key="3">
    <source>
        <dbReference type="Proteomes" id="UP000235145"/>
    </source>
</evidence>
<organism evidence="2 3">
    <name type="scientific">Lactuca sativa</name>
    <name type="common">Garden lettuce</name>
    <dbReference type="NCBI Taxonomy" id="4236"/>
    <lineage>
        <taxon>Eukaryota</taxon>
        <taxon>Viridiplantae</taxon>
        <taxon>Streptophyta</taxon>
        <taxon>Embryophyta</taxon>
        <taxon>Tracheophyta</taxon>
        <taxon>Spermatophyta</taxon>
        <taxon>Magnoliopsida</taxon>
        <taxon>eudicotyledons</taxon>
        <taxon>Gunneridae</taxon>
        <taxon>Pentapetalae</taxon>
        <taxon>asterids</taxon>
        <taxon>campanulids</taxon>
        <taxon>Asterales</taxon>
        <taxon>Asteraceae</taxon>
        <taxon>Cichorioideae</taxon>
        <taxon>Cichorieae</taxon>
        <taxon>Lactucinae</taxon>
        <taxon>Lactuca</taxon>
    </lineage>
</organism>
<evidence type="ECO:0000259" key="1">
    <source>
        <dbReference type="Pfam" id="PF22936"/>
    </source>
</evidence>
<proteinExistence type="predicted"/>
<gene>
    <name evidence="2" type="ORF">LSAT_V11C300124160</name>
</gene>
<name>A0A9R1W4N9_LACSA</name>